<evidence type="ECO:0000256" key="17">
    <source>
        <dbReference type="PIRSR" id="PIRSR605478-3"/>
    </source>
</evidence>
<dbReference type="STRING" id="313367.JSE7799_03685"/>
<comment type="cofactor">
    <cofactor evidence="18">
        <name>Mg(2+)</name>
        <dbReference type="ChEBI" id="CHEBI:18420"/>
    </cofactor>
    <text evidence="18">Binds 1 Mg(2+) ion per subunit. Can also utilize other divalent metal cations, such as Ca(2+), Mn(2+) and Co(2+).</text>
</comment>
<proteinExistence type="inferred from homology"/>
<evidence type="ECO:0000256" key="7">
    <source>
        <dbReference type="ARBA" id="ARBA00013152"/>
    </source>
</evidence>
<organism evidence="21 22">
    <name type="scientific">Jannaschia seosinensis</name>
    <dbReference type="NCBI Taxonomy" id="313367"/>
    <lineage>
        <taxon>Bacteria</taxon>
        <taxon>Pseudomonadati</taxon>
        <taxon>Pseudomonadota</taxon>
        <taxon>Alphaproteobacteria</taxon>
        <taxon>Rhodobacterales</taxon>
        <taxon>Roseobacteraceae</taxon>
        <taxon>Jannaschia</taxon>
    </lineage>
</organism>
<dbReference type="PANTHER" id="PTHR43522">
    <property type="entry name" value="TRANSKETOLASE"/>
    <property type="match status" value="1"/>
</dbReference>
<comment type="cofactor">
    <cofactor evidence="2">
        <name>Co(2+)</name>
        <dbReference type="ChEBI" id="CHEBI:48828"/>
    </cofactor>
</comment>
<evidence type="ECO:0000256" key="10">
    <source>
        <dbReference type="ARBA" id="ARBA00022837"/>
    </source>
</evidence>
<feature type="binding site" evidence="16">
    <location>
        <position position="532"/>
    </location>
    <ligand>
        <name>substrate</name>
    </ligand>
</feature>
<evidence type="ECO:0000313" key="21">
    <source>
        <dbReference type="EMBL" id="CUH40944.1"/>
    </source>
</evidence>
<dbReference type="InterPro" id="IPR033247">
    <property type="entry name" value="Transketolase_fam"/>
</dbReference>
<feature type="binding site" evidence="18">
    <location>
        <position position="203"/>
    </location>
    <ligand>
        <name>Mg(2+)</name>
        <dbReference type="ChEBI" id="CHEBI:18420"/>
    </ligand>
</feature>
<evidence type="ECO:0000256" key="14">
    <source>
        <dbReference type="NCBIfam" id="TIGR00232"/>
    </source>
</evidence>
<evidence type="ECO:0000256" key="1">
    <source>
        <dbReference type="ARBA" id="ARBA00001913"/>
    </source>
</evidence>
<dbReference type="SMART" id="SM00861">
    <property type="entry name" value="Transket_pyr"/>
    <property type="match status" value="1"/>
</dbReference>
<protein>
    <recommendedName>
        <fullName evidence="7 14">Transketolase</fullName>
        <ecNumber evidence="7 14">2.2.1.1</ecNumber>
    </recommendedName>
</protein>
<dbReference type="Gene3D" id="3.40.50.920">
    <property type="match status" value="1"/>
</dbReference>
<evidence type="ECO:0000313" key="22">
    <source>
        <dbReference type="Proteomes" id="UP000049455"/>
    </source>
</evidence>
<dbReference type="InterPro" id="IPR029061">
    <property type="entry name" value="THDP-binding"/>
</dbReference>
<dbReference type="AlphaFoldDB" id="A0A0M7BGG6"/>
<keyword evidence="8 21" id="KW-0808">Transferase</keyword>
<keyword evidence="9 18" id="KW-0479">Metal-binding</keyword>
<dbReference type="SUPFAM" id="SSF52922">
    <property type="entry name" value="TK C-terminal domain-like"/>
    <property type="match status" value="1"/>
</dbReference>
<dbReference type="InterPro" id="IPR009014">
    <property type="entry name" value="Transketo_C/PFOR_II"/>
</dbReference>
<dbReference type="Gene3D" id="3.40.50.970">
    <property type="match status" value="2"/>
</dbReference>
<dbReference type="FunFam" id="3.40.50.970:FF:000003">
    <property type="entry name" value="Transketolase"/>
    <property type="match status" value="1"/>
</dbReference>
<feature type="binding site" evidence="17">
    <location>
        <position position="274"/>
    </location>
    <ligand>
        <name>thiamine diphosphate</name>
        <dbReference type="ChEBI" id="CHEBI:58937"/>
    </ligand>
</feature>
<dbReference type="Pfam" id="PF22613">
    <property type="entry name" value="Transketolase_C_1"/>
    <property type="match status" value="1"/>
</dbReference>
<dbReference type="FunFam" id="3.40.50.970:FF:000004">
    <property type="entry name" value="Transketolase"/>
    <property type="match status" value="1"/>
</dbReference>
<feature type="binding site" evidence="17">
    <location>
        <position position="201"/>
    </location>
    <ligand>
        <name>thiamine diphosphate</name>
        <dbReference type="ChEBI" id="CHEBI:58937"/>
    </ligand>
</feature>
<dbReference type="CDD" id="cd07033">
    <property type="entry name" value="TPP_PYR_DXS_TK_like"/>
    <property type="match status" value="1"/>
</dbReference>
<feature type="domain" description="Transketolase-like pyrimidine-binding" evidence="20">
    <location>
        <begin position="366"/>
        <end position="537"/>
    </location>
</feature>
<dbReference type="SUPFAM" id="SSF52518">
    <property type="entry name" value="Thiamin diphosphate-binding fold (THDP-binding)"/>
    <property type="match status" value="2"/>
</dbReference>
<gene>
    <name evidence="21" type="primary">tktA</name>
    <name evidence="21" type="ORF">JSE7799_03685</name>
</gene>
<evidence type="ECO:0000256" key="5">
    <source>
        <dbReference type="ARBA" id="ARBA00007131"/>
    </source>
</evidence>
<evidence type="ECO:0000256" key="15">
    <source>
        <dbReference type="PIRSR" id="PIRSR605478-1"/>
    </source>
</evidence>
<comment type="subunit">
    <text evidence="6">Homodimer.</text>
</comment>
<evidence type="ECO:0000256" key="18">
    <source>
        <dbReference type="PIRSR" id="PIRSR605478-4"/>
    </source>
</evidence>
<feature type="binding site" evidence="16">
    <location>
        <position position="369"/>
    </location>
    <ligand>
        <name>substrate</name>
    </ligand>
</feature>
<sequence>MSDATQDTGPDLDALRAAHPEHWRRAACIRTLTLDAVAAANSGHSGMPMGMADVATVLWSKHMRFDASRPNWPDRDRFVLSQGHGSMLLYSILHLTGFPEMTLQQLKDFRQLGSITAGHPEYGHAPGIEITTGPLGQGLASAVGMAIAEEIQRARFGRKIVDHHTWVIAGDGCLMEGVSHEAIALAGKLELSKLIVLFDDNGITIDGKVSLADITDQQQRFLAAGWDVLEVDGHDPDAIDAAMTEAKKGSKPTMIACKTHIALGSSAQDTAKGHGALTDPDLVAATKRAYGWEHGPFDIPADLKAEWEEIGRRGADARAEWEARLDALGSGKRAEFDRQLAGEAPKRLSATIKALKRQTSEGQPKTATRKSSEMVLEVVNPIMAETIGGSADLTGSNNTLTEGMGIFSPETRDGRYIHYGIREHGMAAALNGMALHGGARAYGGTFFCFTDYARPAMRLSALMGLPVTYVMTHDSIGLGEDGPTHQPVEHLAMCRATPNTNVFRPCDTVETAEAWELALTSERTPSILSLTRQGLPTLRKEHTNKNLVAQGAYILAEATGKRMVILMATGSEVAIAMEAREKLEADGIGTRVVSMPCWELFEAQEERYRKKVLPAGPVRVAVEAGARLGWDRWLVGERGKRDKGAFVGMNDFGASAPYPELYKHFGITADAVAKAAREML</sequence>
<keyword evidence="10" id="KW-0106">Calcium</keyword>
<dbReference type="Proteomes" id="UP000049455">
    <property type="component" value="Unassembled WGS sequence"/>
</dbReference>
<dbReference type="EC" id="2.2.1.1" evidence="7 14"/>
<dbReference type="RefSeq" id="WP_055664929.1">
    <property type="nucleotide sequence ID" value="NZ_CYPR01000242.1"/>
</dbReference>
<keyword evidence="12 17" id="KW-0786">Thiamine pyrophosphate</keyword>
<evidence type="ECO:0000256" key="19">
    <source>
        <dbReference type="PIRSR" id="PIRSR605478-5"/>
    </source>
</evidence>
<feature type="binding site" evidence="16">
    <location>
        <position position="473"/>
    </location>
    <ligand>
        <name>substrate</name>
    </ligand>
</feature>
<dbReference type="InterPro" id="IPR005475">
    <property type="entry name" value="Transketolase-like_Pyr-bd"/>
</dbReference>
<dbReference type="PROSITE" id="PS00802">
    <property type="entry name" value="TRANSKETOLASE_2"/>
    <property type="match status" value="1"/>
</dbReference>
<feature type="binding site" evidence="17">
    <location>
        <position position="84"/>
    </location>
    <ligand>
        <name>thiamine diphosphate</name>
        <dbReference type="ChEBI" id="CHEBI:58937"/>
    </ligand>
</feature>
<comment type="pathway">
    <text evidence="3">Carbohydrate degradation; pentose phosphate pathway.</text>
</comment>
<dbReference type="CDD" id="cd02012">
    <property type="entry name" value="TPP_TK"/>
    <property type="match status" value="1"/>
</dbReference>
<comment type="cofactor">
    <cofactor evidence="1">
        <name>Ca(2+)</name>
        <dbReference type="ChEBI" id="CHEBI:29108"/>
    </cofactor>
</comment>
<comment type="cofactor">
    <cofactor evidence="17">
        <name>thiamine diphosphate</name>
        <dbReference type="ChEBI" id="CHEBI:58937"/>
    </cofactor>
    <text evidence="17">Binds 1 thiamine pyrophosphate per subunit. During the reaction, the substrate forms a covalent intermediate with the cofactor.</text>
</comment>
<feature type="active site" description="Proton donor" evidence="15">
    <location>
        <position position="423"/>
    </location>
</feature>
<dbReference type="Pfam" id="PF02779">
    <property type="entry name" value="Transket_pyr"/>
    <property type="match status" value="1"/>
</dbReference>
<accession>A0A0M7BGG6</accession>
<dbReference type="GO" id="GO:0046872">
    <property type="term" value="F:metal ion binding"/>
    <property type="evidence" value="ECO:0007669"/>
    <property type="project" value="UniProtKB-KW"/>
</dbReference>
<feature type="binding site" evidence="18">
    <location>
        <position position="171"/>
    </location>
    <ligand>
        <name>Mg(2+)</name>
        <dbReference type="ChEBI" id="CHEBI:18420"/>
    </ligand>
</feature>
<evidence type="ECO:0000256" key="2">
    <source>
        <dbReference type="ARBA" id="ARBA00001941"/>
    </source>
</evidence>
<evidence type="ECO:0000259" key="20">
    <source>
        <dbReference type="SMART" id="SM00861"/>
    </source>
</evidence>
<keyword evidence="22" id="KW-1185">Reference proteome</keyword>
<dbReference type="InterPro" id="IPR055152">
    <property type="entry name" value="Transketolase-like_C_2"/>
</dbReference>
<feature type="binding site" evidence="17">
    <location>
        <position position="449"/>
    </location>
    <ligand>
        <name>thiamine diphosphate</name>
        <dbReference type="ChEBI" id="CHEBI:58937"/>
    </ligand>
</feature>
<evidence type="ECO:0000256" key="3">
    <source>
        <dbReference type="ARBA" id="ARBA00004959"/>
    </source>
</evidence>
<dbReference type="FunFam" id="3.40.50.920:FF:000003">
    <property type="entry name" value="Transketolase"/>
    <property type="match status" value="1"/>
</dbReference>
<comment type="similarity">
    <text evidence="5">Belongs to the transketolase family.</text>
</comment>
<dbReference type="NCBIfam" id="TIGR00232">
    <property type="entry name" value="tktlase_bact"/>
    <property type="match status" value="1"/>
</dbReference>
<evidence type="ECO:0000256" key="16">
    <source>
        <dbReference type="PIRSR" id="PIRSR605478-2"/>
    </source>
</evidence>
<comment type="pathway">
    <text evidence="4">Carbohydrate biosynthesis; Calvin cycle.</text>
</comment>
<feature type="binding site" evidence="16">
    <location>
        <position position="485"/>
    </location>
    <ligand>
        <name>substrate</name>
    </ligand>
</feature>
<feature type="binding site" evidence="16">
    <location>
        <position position="274"/>
    </location>
    <ligand>
        <name>substrate</name>
    </ligand>
</feature>
<feature type="binding site" evidence="16">
    <location>
        <position position="396"/>
    </location>
    <ligand>
        <name>substrate</name>
    </ligand>
</feature>
<dbReference type="PANTHER" id="PTHR43522:SF2">
    <property type="entry name" value="TRANSKETOLASE 1-RELATED"/>
    <property type="match status" value="1"/>
</dbReference>
<comment type="catalytic activity">
    <reaction evidence="13">
        <text>D-sedoheptulose 7-phosphate + D-glyceraldehyde 3-phosphate = aldehydo-D-ribose 5-phosphate + D-xylulose 5-phosphate</text>
        <dbReference type="Rhea" id="RHEA:10508"/>
        <dbReference type="ChEBI" id="CHEBI:57483"/>
        <dbReference type="ChEBI" id="CHEBI:57737"/>
        <dbReference type="ChEBI" id="CHEBI:58273"/>
        <dbReference type="ChEBI" id="CHEBI:59776"/>
        <dbReference type="EC" id="2.2.1.1"/>
    </reaction>
</comment>
<feature type="binding site" evidence="18">
    <location>
        <position position="201"/>
    </location>
    <ligand>
        <name>Mg(2+)</name>
        <dbReference type="ChEBI" id="CHEBI:18420"/>
    </ligand>
</feature>
<evidence type="ECO:0000256" key="4">
    <source>
        <dbReference type="ARBA" id="ARBA00005215"/>
    </source>
</evidence>
<dbReference type="GO" id="GO:0009052">
    <property type="term" value="P:pentose-phosphate shunt, non-oxidative branch"/>
    <property type="evidence" value="ECO:0007669"/>
    <property type="project" value="UniProtKB-ARBA"/>
</dbReference>
<dbReference type="InterPro" id="IPR020826">
    <property type="entry name" value="Transketolase_BS"/>
</dbReference>
<feature type="binding site" evidence="17">
    <location>
        <position position="172"/>
    </location>
    <ligand>
        <name>thiamine diphosphate</name>
        <dbReference type="ChEBI" id="CHEBI:58937"/>
    </ligand>
</feature>
<feature type="site" description="Important for catalytic activity" evidence="19">
    <location>
        <position position="44"/>
    </location>
</feature>
<reference evidence="21 22" key="1">
    <citation type="submission" date="2015-09" db="EMBL/GenBank/DDBJ databases">
        <authorList>
            <person name="Jackson K.R."/>
            <person name="Lunt B.L."/>
            <person name="Fisher J.N.B."/>
            <person name="Gardner A.V."/>
            <person name="Bailey M.E."/>
            <person name="Deus L.M."/>
            <person name="Earl A.S."/>
            <person name="Gibby P.D."/>
            <person name="Hartmann K.A."/>
            <person name="Liu J.E."/>
            <person name="Manci A.M."/>
            <person name="Nielsen D.A."/>
            <person name="Solomon M.B."/>
            <person name="Breakwell D.P."/>
            <person name="Burnett S.H."/>
            <person name="Grose J.H."/>
        </authorList>
    </citation>
    <scope>NUCLEOTIDE SEQUENCE [LARGE SCALE GENOMIC DNA]</scope>
    <source>
        <strain evidence="21 22">CECT 7799</strain>
    </source>
</reference>
<evidence type="ECO:0000256" key="9">
    <source>
        <dbReference type="ARBA" id="ARBA00022723"/>
    </source>
</evidence>
<dbReference type="EMBL" id="CYPR01000242">
    <property type="protein sequence ID" value="CUH40944.1"/>
    <property type="molecule type" value="Genomic_DNA"/>
</dbReference>
<evidence type="ECO:0000256" key="8">
    <source>
        <dbReference type="ARBA" id="ARBA00022679"/>
    </source>
</evidence>
<keyword evidence="11 18" id="KW-0460">Magnesium</keyword>
<dbReference type="GO" id="GO:0005829">
    <property type="term" value="C:cytosol"/>
    <property type="evidence" value="ECO:0007669"/>
    <property type="project" value="TreeGrafter"/>
</dbReference>
<feature type="binding site" evidence="16">
    <location>
        <position position="481"/>
    </location>
    <ligand>
        <name>substrate</name>
    </ligand>
</feature>
<dbReference type="OrthoDB" id="8732661at2"/>
<evidence type="ECO:0000256" key="11">
    <source>
        <dbReference type="ARBA" id="ARBA00022842"/>
    </source>
</evidence>
<dbReference type="Pfam" id="PF00456">
    <property type="entry name" value="Transketolase_N"/>
    <property type="match status" value="1"/>
</dbReference>
<name>A0A0M7BGG6_9RHOB</name>
<dbReference type="InterPro" id="IPR005474">
    <property type="entry name" value="Transketolase_N"/>
</dbReference>
<dbReference type="InterPro" id="IPR005478">
    <property type="entry name" value="Transketolase_bac-like"/>
</dbReference>
<feature type="binding site" evidence="17">
    <location>
        <begin position="133"/>
        <end position="135"/>
    </location>
    <ligand>
        <name>thiamine diphosphate</name>
        <dbReference type="ChEBI" id="CHEBI:58937"/>
    </ligand>
</feature>
<feature type="binding site" evidence="16">
    <location>
        <position position="44"/>
    </location>
    <ligand>
        <name>substrate</name>
    </ligand>
</feature>
<evidence type="ECO:0000256" key="13">
    <source>
        <dbReference type="ARBA" id="ARBA00049473"/>
    </source>
</evidence>
<dbReference type="GO" id="GO:0004802">
    <property type="term" value="F:transketolase activity"/>
    <property type="evidence" value="ECO:0007669"/>
    <property type="project" value="UniProtKB-UniRule"/>
</dbReference>
<evidence type="ECO:0000256" key="6">
    <source>
        <dbReference type="ARBA" id="ARBA00011738"/>
    </source>
</evidence>
<evidence type="ECO:0000256" key="12">
    <source>
        <dbReference type="ARBA" id="ARBA00023052"/>
    </source>
</evidence>
<feature type="site" description="Important for catalytic activity" evidence="19">
    <location>
        <position position="274"/>
    </location>
</feature>